<evidence type="ECO:0000259" key="11">
    <source>
        <dbReference type="Pfam" id="PF00759"/>
    </source>
</evidence>
<feature type="active site" evidence="8">
    <location>
        <position position="522"/>
    </location>
</feature>
<evidence type="ECO:0000256" key="10">
    <source>
        <dbReference type="SAM" id="Phobius"/>
    </source>
</evidence>
<comment type="catalytic activity">
    <reaction evidence="1 9">
        <text>Endohydrolysis of (1-&gt;4)-beta-D-glucosidic linkages in cellulose, lichenin and cereal beta-D-glucans.</text>
        <dbReference type="EC" id="3.2.1.4"/>
    </reaction>
</comment>
<dbReference type="InterPro" id="IPR001701">
    <property type="entry name" value="Glyco_hydro_9"/>
</dbReference>
<dbReference type="InterPro" id="IPR018221">
    <property type="entry name" value="Glyco_hydro_9_His_AS"/>
</dbReference>
<evidence type="ECO:0000313" key="12">
    <source>
        <dbReference type="EMBL" id="KAK2985457.1"/>
    </source>
</evidence>
<reference evidence="12" key="1">
    <citation type="submission" date="2022-12" db="EMBL/GenBank/DDBJ databases">
        <title>Draft genome assemblies for two species of Escallonia (Escalloniales).</title>
        <authorList>
            <person name="Chanderbali A."/>
            <person name="Dervinis C."/>
            <person name="Anghel I."/>
            <person name="Soltis D."/>
            <person name="Soltis P."/>
            <person name="Zapata F."/>
        </authorList>
    </citation>
    <scope>NUCLEOTIDE SEQUENCE</scope>
    <source>
        <strain evidence="12">UCBG92.1500</strain>
        <tissue evidence="12">Leaf</tissue>
    </source>
</reference>
<proteinExistence type="inferred from homology"/>
<gene>
    <name evidence="12" type="ORF">RJ640_030984</name>
</gene>
<evidence type="ECO:0000256" key="3">
    <source>
        <dbReference type="ARBA" id="ARBA00022801"/>
    </source>
</evidence>
<keyword evidence="13" id="KW-1185">Reference proteome</keyword>
<evidence type="ECO:0000256" key="5">
    <source>
        <dbReference type="ARBA" id="ARBA00023277"/>
    </source>
</evidence>
<dbReference type="InterPro" id="IPR008928">
    <property type="entry name" value="6-hairpin_glycosidase_sf"/>
</dbReference>
<name>A0AA88URW7_9ASTE</name>
<keyword evidence="4 9" id="KW-0136">Cellulose degradation</keyword>
<evidence type="ECO:0000256" key="7">
    <source>
        <dbReference type="ARBA" id="ARBA00023326"/>
    </source>
</evidence>
<keyword evidence="10" id="KW-0812">Transmembrane</keyword>
<evidence type="ECO:0000256" key="6">
    <source>
        <dbReference type="ARBA" id="ARBA00023295"/>
    </source>
</evidence>
<dbReference type="PROSITE" id="PS00592">
    <property type="entry name" value="GH9_2"/>
    <property type="match status" value="1"/>
</dbReference>
<keyword evidence="5 8" id="KW-0119">Carbohydrate metabolism</keyword>
<comment type="similarity">
    <text evidence="2 8 9">Belongs to the glycosyl hydrolase 9 (cellulase E) family.</text>
</comment>
<evidence type="ECO:0000256" key="8">
    <source>
        <dbReference type="PROSITE-ProRule" id="PRU10059"/>
    </source>
</evidence>
<accession>A0AA88URW7</accession>
<protein>
    <recommendedName>
        <fullName evidence="9">Endoglucanase</fullName>
        <ecNumber evidence="9">3.2.1.4</ecNumber>
    </recommendedName>
</protein>
<evidence type="ECO:0000256" key="9">
    <source>
        <dbReference type="RuleBase" id="RU361166"/>
    </source>
</evidence>
<dbReference type="InterPro" id="IPR012341">
    <property type="entry name" value="6hp_glycosidase-like_sf"/>
</dbReference>
<dbReference type="GO" id="GO:0030245">
    <property type="term" value="P:cellulose catabolic process"/>
    <property type="evidence" value="ECO:0007669"/>
    <property type="project" value="UniProtKB-KW"/>
</dbReference>
<feature type="domain" description="Glycoside hydrolase family 9" evidence="11">
    <location>
        <begin position="122"/>
        <end position="592"/>
    </location>
</feature>
<evidence type="ECO:0000256" key="2">
    <source>
        <dbReference type="ARBA" id="ARBA00007072"/>
    </source>
</evidence>
<comment type="caution">
    <text evidence="12">The sequence shown here is derived from an EMBL/GenBank/DDBJ whole genome shotgun (WGS) entry which is preliminary data.</text>
</comment>
<dbReference type="EMBL" id="JAVXUO010001151">
    <property type="protein sequence ID" value="KAK2985457.1"/>
    <property type="molecule type" value="Genomic_DNA"/>
</dbReference>
<keyword evidence="10" id="KW-1133">Transmembrane helix</keyword>
<evidence type="ECO:0000256" key="1">
    <source>
        <dbReference type="ARBA" id="ARBA00000966"/>
    </source>
</evidence>
<dbReference type="Proteomes" id="UP001187471">
    <property type="component" value="Unassembled WGS sequence"/>
</dbReference>
<dbReference type="GO" id="GO:0008810">
    <property type="term" value="F:cellulase activity"/>
    <property type="evidence" value="ECO:0007669"/>
    <property type="project" value="UniProtKB-EC"/>
</dbReference>
<dbReference type="PANTHER" id="PTHR22298">
    <property type="entry name" value="ENDO-1,4-BETA-GLUCANASE"/>
    <property type="match status" value="1"/>
</dbReference>
<feature type="transmembrane region" description="Helical" evidence="10">
    <location>
        <begin position="86"/>
        <end position="107"/>
    </location>
</feature>
<dbReference type="AlphaFoldDB" id="A0AA88URW7"/>
<dbReference type="Pfam" id="PF00759">
    <property type="entry name" value="Glyco_hydro_9"/>
    <property type="match status" value="1"/>
</dbReference>
<evidence type="ECO:0000313" key="13">
    <source>
        <dbReference type="Proteomes" id="UP001187471"/>
    </source>
</evidence>
<dbReference type="SUPFAM" id="SSF48208">
    <property type="entry name" value="Six-hairpin glycosidases"/>
    <property type="match status" value="1"/>
</dbReference>
<dbReference type="Gene3D" id="1.50.10.10">
    <property type="match status" value="1"/>
</dbReference>
<evidence type="ECO:0000256" key="4">
    <source>
        <dbReference type="ARBA" id="ARBA00023001"/>
    </source>
</evidence>
<keyword evidence="7 8" id="KW-0624">Polysaccharide degradation</keyword>
<organism evidence="12 13">
    <name type="scientific">Escallonia rubra</name>
    <dbReference type="NCBI Taxonomy" id="112253"/>
    <lineage>
        <taxon>Eukaryota</taxon>
        <taxon>Viridiplantae</taxon>
        <taxon>Streptophyta</taxon>
        <taxon>Embryophyta</taxon>
        <taxon>Tracheophyta</taxon>
        <taxon>Spermatophyta</taxon>
        <taxon>Magnoliopsida</taxon>
        <taxon>eudicotyledons</taxon>
        <taxon>Gunneridae</taxon>
        <taxon>Pentapetalae</taxon>
        <taxon>asterids</taxon>
        <taxon>campanulids</taxon>
        <taxon>Escalloniales</taxon>
        <taxon>Escalloniaceae</taxon>
        <taxon>Escallonia</taxon>
    </lineage>
</organism>
<dbReference type="EC" id="3.2.1.4" evidence="9"/>
<keyword evidence="3 8" id="KW-0378">Hydrolase</keyword>
<keyword evidence="10" id="KW-0472">Membrane</keyword>
<keyword evidence="6 8" id="KW-0326">Glycosidase</keyword>
<sequence>MPHSLGSPAHTSTSELADVQPVRFVHTISESGRLLPSSSQWNSIEIDYGLFPQPQNASGYESLPSRFSKSVDFHLIIADRTYFKRFVYITIATVLLLSFLVLLLHFLPHKHHHHGSSRNLTSAINQALVFFDAQKSGSYPKNTSVKFRGNSGLQDGITRDTHADLVGGFYDSGNNIKFSFPTAYTITVLSWTVIEYHQKYADIGELDHVKDIIKWGSDYLLKLFLPPNSTFDPITLYSQVGTGNDIGVDNDISCWQRPEDMSYERLVSKCDSTASDLAGEIIAALSAASMVFKEDANYSGNLIDRAENLFDHVTKEGPNLQGTYTANIACGGQARQFYNSSGYKDELVWGGTWLFFATGNTTYLEYATDQFASAEEEELVFEKGIFYWNNKLTASAVLLTRLRFFRDLGYPYEDAFGSSTNSTDFLMCSYLSKLTFKKTEGGLILLRPDYGAPLQYAATASFLSKLYSDYLDLLRRSGSSCGNDVFSLEMLRSFSVSYILGENPMKMSYMVGFGDQYPTHVHHRGASIPWDGQQYSCNDGARWLNAKEPNPNDLLGAMVAGPDRNDLFLDERDKPWFTEPTISSNAGLVAALIALQDPPRDSSGSNAVNVGIDKDAIFENIQIVPAAP</sequence>